<name>A0A917EEA0_9HYPH</name>
<gene>
    <name evidence="1" type="ORF">GCM10011390_48550</name>
</gene>
<accession>A0A917EEA0</accession>
<dbReference type="Proteomes" id="UP000644699">
    <property type="component" value="Unassembled WGS sequence"/>
</dbReference>
<proteinExistence type="predicted"/>
<dbReference type="AlphaFoldDB" id="A0A917EEA0"/>
<reference evidence="1" key="2">
    <citation type="submission" date="2020-09" db="EMBL/GenBank/DDBJ databases">
        <authorList>
            <person name="Sun Q."/>
            <person name="Zhou Y."/>
        </authorList>
    </citation>
    <scope>NUCLEOTIDE SEQUENCE</scope>
    <source>
        <strain evidence="1">CGMCC 1.15367</strain>
    </source>
</reference>
<evidence type="ECO:0000313" key="2">
    <source>
        <dbReference type="Proteomes" id="UP000644699"/>
    </source>
</evidence>
<protein>
    <submittedName>
        <fullName evidence="1">Uncharacterized protein</fullName>
    </submittedName>
</protein>
<sequence length="109" mass="12164">MMWVNWLYTVSGLSKASGTAYGRPAADGEDTMNERERLLLRSLAWMVAQYLSREDMNDGRLVHCLDNMCMTAGEEAMALLADAGFVKMEEGGFRFGEWTAAGRELLDSD</sequence>
<organism evidence="1 2">
    <name type="scientific">Aureimonas endophytica</name>
    <dbReference type="NCBI Taxonomy" id="2027858"/>
    <lineage>
        <taxon>Bacteria</taxon>
        <taxon>Pseudomonadati</taxon>
        <taxon>Pseudomonadota</taxon>
        <taxon>Alphaproteobacteria</taxon>
        <taxon>Hyphomicrobiales</taxon>
        <taxon>Aurantimonadaceae</taxon>
        <taxon>Aureimonas</taxon>
    </lineage>
</organism>
<evidence type="ECO:0000313" key="1">
    <source>
        <dbReference type="EMBL" id="GGE23412.1"/>
    </source>
</evidence>
<keyword evidence="2" id="KW-1185">Reference proteome</keyword>
<reference evidence="1" key="1">
    <citation type="journal article" date="2014" name="Int. J. Syst. Evol. Microbiol.">
        <title>Complete genome sequence of Corynebacterium casei LMG S-19264T (=DSM 44701T), isolated from a smear-ripened cheese.</title>
        <authorList>
            <consortium name="US DOE Joint Genome Institute (JGI-PGF)"/>
            <person name="Walter F."/>
            <person name="Albersmeier A."/>
            <person name="Kalinowski J."/>
            <person name="Ruckert C."/>
        </authorList>
    </citation>
    <scope>NUCLEOTIDE SEQUENCE</scope>
    <source>
        <strain evidence="1">CGMCC 1.15367</strain>
    </source>
</reference>
<comment type="caution">
    <text evidence="1">The sequence shown here is derived from an EMBL/GenBank/DDBJ whole genome shotgun (WGS) entry which is preliminary data.</text>
</comment>
<dbReference type="EMBL" id="BMIQ01000012">
    <property type="protein sequence ID" value="GGE23412.1"/>
    <property type="molecule type" value="Genomic_DNA"/>
</dbReference>